<evidence type="ECO:0000313" key="4">
    <source>
        <dbReference type="Proteomes" id="UP000028547"/>
    </source>
</evidence>
<comment type="caution">
    <text evidence="3">The sequence shown here is derived from an EMBL/GenBank/DDBJ whole genome shotgun (WGS) entry which is preliminary data.</text>
</comment>
<organism evidence="3 4">
    <name type="scientific">Archangium violaceum Cb vi76</name>
    <dbReference type="NCBI Taxonomy" id="1406225"/>
    <lineage>
        <taxon>Bacteria</taxon>
        <taxon>Pseudomonadati</taxon>
        <taxon>Myxococcota</taxon>
        <taxon>Myxococcia</taxon>
        <taxon>Myxococcales</taxon>
        <taxon>Cystobacterineae</taxon>
        <taxon>Archangiaceae</taxon>
        <taxon>Archangium</taxon>
    </lineage>
</organism>
<feature type="region of interest" description="Disordered" evidence="1">
    <location>
        <begin position="1"/>
        <end position="23"/>
    </location>
</feature>
<accession>A0A084SWE8</accession>
<sequence length="193" mass="20668">MSTRPDTLKPEPHPESDAPEPIWGSVEGWIAGVDSAGRPLVDFEENTAEPIPARSAVALDAQTVRDAISIRRKVVLTFERGDPRRPFLLALLHEPSPTPLVDALLAAMTEPPAPPVEARTDGQPSTVELQGKHEVSLACGAARVTLTRDEVVLQCGEASIALQRNGKVVIRGATVETRARGTHRIKAGSVDIN</sequence>
<gene>
    <name evidence="3" type="ORF">Q664_13055</name>
</gene>
<dbReference type="EMBL" id="JPMI01000079">
    <property type="protein sequence ID" value="KFA92783.1"/>
    <property type="molecule type" value="Genomic_DNA"/>
</dbReference>
<reference evidence="3 4" key="1">
    <citation type="submission" date="2014-07" db="EMBL/GenBank/DDBJ databases">
        <title>Draft Genome Sequence of Gephyronic Acid Producer, Cystobacter violaceus Strain Cb vi76.</title>
        <authorList>
            <person name="Stevens D.C."/>
            <person name="Young J."/>
            <person name="Carmichael R."/>
            <person name="Tan J."/>
            <person name="Taylor R.E."/>
        </authorList>
    </citation>
    <scope>NUCLEOTIDE SEQUENCE [LARGE SCALE GENOMIC DNA]</scope>
    <source>
        <strain evidence="3 4">Cb vi76</strain>
    </source>
</reference>
<evidence type="ECO:0000259" key="2">
    <source>
        <dbReference type="Pfam" id="PF20093"/>
    </source>
</evidence>
<proteinExistence type="predicted"/>
<dbReference type="AlphaFoldDB" id="A0A084SWE8"/>
<dbReference type="RefSeq" id="WP_043394115.1">
    <property type="nucleotide sequence ID" value="NZ_JPMI01000079.1"/>
</dbReference>
<evidence type="ECO:0000256" key="1">
    <source>
        <dbReference type="SAM" id="MobiDB-lite"/>
    </source>
</evidence>
<name>A0A084SWE8_9BACT</name>
<feature type="domain" description="DUF6484" evidence="2">
    <location>
        <begin position="28"/>
        <end position="92"/>
    </location>
</feature>
<dbReference type="Pfam" id="PF20093">
    <property type="entry name" value="DUF6484"/>
    <property type="match status" value="1"/>
</dbReference>
<feature type="compositionally biased region" description="Basic and acidic residues" evidence="1">
    <location>
        <begin position="1"/>
        <end position="16"/>
    </location>
</feature>
<dbReference type="Proteomes" id="UP000028547">
    <property type="component" value="Unassembled WGS sequence"/>
</dbReference>
<protein>
    <recommendedName>
        <fullName evidence="2">DUF6484 domain-containing protein</fullName>
    </recommendedName>
</protein>
<dbReference type="InterPro" id="IPR045506">
    <property type="entry name" value="DUF6484"/>
</dbReference>
<evidence type="ECO:0000313" key="3">
    <source>
        <dbReference type="EMBL" id="KFA92783.1"/>
    </source>
</evidence>